<gene>
    <name evidence="1" type="ORF">MSG28_001888</name>
</gene>
<name>A0ACC0JSX8_CHOFU</name>
<protein>
    <submittedName>
        <fullName evidence="1">Uncharacterized protein</fullName>
    </submittedName>
</protein>
<accession>A0ACC0JSX8</accession>
<organism evidence="1 2">
    <name type="scientific">Choristoneura fumiferana</name>
    <name type="common">Spruce budworm moth</name>
    <name type="synonym">Archips fumiferana</name>
    <dbReference type="NCBI Taxonomy" id="7141"/>
    <lineage>
        <taxon>Eukaryota</taxon>
        <taxon>Metazoa</taxon>
        <taxon>Ecdysozoa</taxon>
        <taxon>Arthropoda</taxon>
        <taxon>Hexapoda</taxon>
        <taxon>Insecta</taxon>
        <taxon>Pterygota</taxon>
        <taxon>Neoptera</taxon>
        <taxon>Endopterygota</taxon>
        <taxon>Lepidoptera</taxon>
        <taxon>Glossata</taxon>
        <taxon>Ditrysia</taxon>
        <taxon>Tortricoidea</taxon>
        <taxon>Tortricidae</taxon>
        <taxon>Tortricinae</taxon>
        <taxon>Choristoneura</taxon>
    </lineage>
</organism>
<proteinExistence type="predicted"/>
<evidence type="ECO:0000313" key="1">
    <source>
        <dbReference type="EMBL" id="KAI8427301.1"/>
    </source>
</evidence>
<comment type="caution">
    <text evidence="1">The sequence shown here is derived from an EMBL/GenBank/DDBJ whole genome shotgun (WGS) entry which is preliminary data.</text>
</comment>
<reference evidence="1 2" key="1">
    <citation type="journal article" date="2022" name="Genome Biol. Evol.">
        <title>The Spruce Budworm Genome: Reconstructing the Evolutionary History of Antifreeze Proteins.</title>
        <authorList>
            <person name="Beliveau C."/>
            <person name="Gagne P."/>
            <person name="Picq S."/>
            <person name="Vernygora O."/>
            <person name="Keeling C.I."/>
            <person name="Pinkney K."/>
            <person name="Doucet D."/>
            <person name="Wen F."/>
            <person name="Johnston J.S."/>
            <person name="Maaroufi H."/>
            <person name="Boyle B."/>
            <person name="Laroche J."/>
            <person name="Dewar K."/>
            <person name="Juretic N."/>
            <person name="Blackburn G."/>
            <person name="Nisole A."/>
            <person name="Brunet B."/>
            <person name="Brandao M."/>
            <person name="Lumley L."/>
            <person name="Duan J."/>
            <person name="Quan G."/>
            <person name="Lucarotti C.J."/>
            <person name="Roe A.D."/>
            <person name="Sperling F.A.H."/>
            <person name="Levesque R.C."/>
            <person name="Cusson M."/>
        </authorList>
    </citation>
    <scope>NUCLEOTIDE SEQUENCE [LARGE SCALE GENOMIC DNA]</scope>
    <source>
        <strain evidence="1">Glfc:IPQL:Cfum</strain>
    </source>
</reference>
<dbReference type="EMBL" id="CM046103">
    <property type="protein sequence ID" value="KAI8427301.1"/>
    <property type="molecule type" value="Genomic_DNA"/>
</dbReference>
<keyword evidence="2" id="KW-1185">Reference proteome</keyword>
<dbReference type="Proteomes" id="UP001064048">
    <property type="component" value="Chromosome 3"/>
</dbReference>
<sequence>MNISLHRPQSDKCFDCEMFQNEANKVKEAKNVLSLQQICQMVVHQSKAKQANSSYKLDAEKESQLNTKIFSMDLEKSLLIPIIPDVKDCFFTNRLVVFNLTFASLKKKDPTTPAKCIVWHEATSGRDAKNIVDAVYKLLLSERDIKHFIFWADNCSSQNKNWFIFTALVTIVNCLEIDSITMKYLTKGHTHMTADGVHGNIENNIKKQKYIYDFEDFKNCVRTSRKDTIVIEVTKEDILDWNKKKRNVRQKDENDSLRCFLLKDVVEVKFLRGERTLLYKKQFVEEYKVLDFLQKKYSVHELPTNNPPTTSRGIKTVKKHEIISKLVPLMPTNRKQFWINLPENSNSLDLIDQGEVFSTET</sequence>
<evidence type="ECO:0000313" key="2">
    <source>
        <dbReference type="Proteomes" id="UP001064048"/>
    </source>
</evidence>